<name>A0A5N8XD82_9ACTN</name>
<keyword evidence="1" id="KW-0732">Signal</keyword>
<accession>A0A5N8XD82</accession>
<evidence type="ECO:0000313" key="3">
    <source>
        <dbReference type="Proteomes" id="UP000400924"/>
    </source>
</evidence>
<protein>
    <recommendedName>
        <fullName evidence="4">Lipoprotein</fullName>
    </recommendedName>
</protein>
<gene>
    <name evidence="2" type="ORF">FNH08_09405</name>
</gene>
<proteinExistence type="predicted"/>
<feature type="chain" id="PRO_5038516463" description="Lipoprotein" evidence="1">
    <location>
        <begin position="22"/>
        <end position="297"/>
    </location>
</feature>
<dbReference type="AlphaFoldDB" id="A0A5N8XD82"/>
<evidence type="ECO:0008006" key="4">
    <source>
        <dbReference type="Google" id="ProtNLM"/>
    </source>
</evidence>
<reference evidence="2 3" key="1">
    <citation type="submission" date="2019-07" db="EMBL/GenBank/DDBJ databases">
        <title>New species of Amycolatopsis and Streptomyces.</title>
        <authorList>
            <person name="Duangmal K."/>
            <person name="Teo W.F.A."/>
            <person name="Lipun K."/>
        </authorList>
    </citation>
    <scope>NUCLEOTIDE SEQUENCE [LARGE SCALE GENOMIC DNA]</scope>
    <source>
        <strain evidence="2 3">NBRC 106415</strain>
    </source>
</reference>
<dbReference type="EMBL" id="VJZC01000042">
    <property type="protein sequence ID" value="MPY57367.1"/>
    <property type="molecule type" value="Genomic_DNA"/>
</dbReference>
<comment type="caution">
    <text evidence="2">The sequence shown here is derived from an EMBL/GenBank/DDBJ whole genome shotgun (WGS) entry which is preliminary data.</text>
</comment>
<feature type="signal peptide" evidence="1">
    <location>
        <begin position="1"/>
        <end position="21"/>
    </location>
</feature>
<evidence type="ECO:0000256" key="1">
    <source>
        <dbReference type="SAM" id="SignalP"/>
    </source>
</evidence>
<sequence>MRKELMAAAVVVAAVAVTVVAGCGTEDGTGVRTSAEAVVTGSPPATPYDGPLYVPHREVDEDSLRAMKTESGAAGRALECDGEMFSGGGGPGAWSEGDGGGTPREGLEAYFEIEQPDVPKDGYRVEREEEDRVLFSYDVQGRTKVAVIVAKDRKNAPGWGPETSASCDPAELPASFTDSQGYEVWTDENGDRVPISEVVTSEGPAHCEWQKAHFLHTGRDLEGDGKLYARDPERVLPDEMLMTPYDGDVTMPEEAKDTGYRLDDWELWFTDDTSTAYVRTADGVEAWPAVREESRCL</sequence>
<evidence type="ECO:0000313" key="2">
    <source>
        <dbReference type="EMBL" id="MPY57367.1"/>
    </source>
</evidence>
<keyword evidence="3" id="KW-1185">Reference proteome</keyword>
<dbReference type="OrthoDB" id="5183782at2"/>
<dbReference type="RefSeq" id="WP_152770930.1">
    <property type="nucleotide sequence ID" value="NZ_VJZC01000042.1"/>
</dbReference>
<dbReference type="Proteomes" id="UP000400924">
    <property type="component" value="Unassembled WGS sequence"/>
</dbReference>
<dbReference type="PROSITE" id="PS51257">
    <property type="entry name" value="PROKAR_LIPOPROTEIN"/>
    <property type="match status" value="1"/>
</dbReference>
<organism evidence="2 3">
    <name type="scientific">Streptomyces spongiae</name>
    <dbReference type="NCBI Taxonomy" id="565072"/>
    <lineage>
        <taxon>Bacteria</taxon>
        <taxon>Bacillati</taxon>
        <taxon>Actinomycetota</taxon>
        <taxon>Actinomycetes</taxon>
        <taxon>Kitasatosporales</taxon>
        <taxon>Streptomycetaceae</taxon>
        <taxon>Streptomyces</taxon>
    </lineage>
</organism>